<evidence type="ECO:0000313" key="5">
    <source>
        <dbReference type="EMBL" id="MCZ4279926.1"/>
    </source>
</evidence>
<dbReference type="RefSeq" id="WP_269422121.1">
    <property type="nucleotide sequence ID" value="NZ_JAPWGY010000001.1"/>
</dbReference>
<comment type="caution">
    <text evidence="5">The sequence shown here is derived from an EMBL/GenBank/DDBJ whole genome shotgun (WGS) entry which is preliminary data.</text>
</comment>
<gene>
    <name evidence="5" type="ORF">O4H49_03995</name>
</gene>
<dbReference type="PRINTS" id="PR00457">
    <property type="entry name" value="ANPEROXIDASE"/>
</dbReference>
<evidence type="ECO:0000256" key="1">
    <source>
        <dbReference type="ARBA" id="ARBA00022723"/>
    </source>
</evidence>
<dbReference type="PANTHER" id="PTHR11903">
    <property type="entry name" value="PROSTAGLANDIN G/H SYNTHASE"/>
    <property type="match status" value="1"/>
</dbReference>
<evidence type="ECO:0008006" key="7">
    <source>
        <dbReference type="Google" id="ProtNLM"/>
    </source>
</evidence>
<dbReference type="InterPro" id="IPR037120">
    <property type="entry name" value="Haem_peroxidase_sf_animal"/>
</dbReference>
<keyword evidence="1" id="KW-0479">Metal-binding</keyword>
<name>A0ABT4LFN9_9PROT</name>
<evidence type="ECO:0000313" key="6">
    <source>
        <dbReference type="Proteomes" id="UP001069802"/>
    </source>
</evidence>
<sequence length="519" mass="59481">MFEGLKNWAAKIGHELAPEVVSKLAINSFAKASSSRPRPYSLWSDKKGKICDYVSWASLTDRNFSGRHLRAAPESYNQLLPPDSPYKSLTDHGQITGLFKRTTQIPCPRSSLLFPFFAQWFTDSFLRVDGNDRRKNTSNHEIDLCQIYGLTEATARILRTKTTGKLRSQFIQGEEYPDNLYDDAGGLKPEYKGLPYVKNGKVDEIRNRFGDGEVRKKNYFATGLERGNSTVGYTAISTLFLREHNRLCDELALRNPDWDDERLFQTARNINIVLLLKIVIEDYINHISPVKPPIFMVDNSFPEEEQWYRTNWIALEFDLLYRWHGLIPDKMTFGAQDYQPKEFMLNNSVLISHGLGGIIDGGSRQRAGRISLHNTPGFLLGAEYAAIKMGRDYRLRSYNEYRTRFGLEEFDDFDDLTSNEDLEAELKDLYRDVDNLEFFVGLFAEDPDQDALFGELMTTMVASDAFTQALTNPLLAREVFDAGTFTKYGMKTIRNTNSLFDLVQRNVNDPAQFKVSFAF</sequence>
<proteinExistence type="predicted"/>
<evidence type="ECO:0000256" key="2">
    <source>
        <dbReference type="ARBA" id="ARBA00022964"/>
    </source>
</evidence>
<dbReference type="InterPro" id="IPR019791">
    <property type="entry name" value="Haem_peroxidase_animal"/>
</dbReference>
<evidence type="ECO:0000256" key="4">
    <source>
        <dbReference type="ARBA" id="ARBA00023004"/>
    </source>
</evidence>
<keyword evidence="6" id="KW-1185">Reference proteome</keyword>
<dbReference type="InterPro" id="IPR050783">
    <property type="entry name" value="Oxylipin_biosynth_metab"/>
</dbReference>
<dbReference type="Gene3D" id="1.10.640.10">
    <property type="entry name" value="Haem peroxidase domain superfamily, animal type"/>
    <property type="match status" value="1"/>
</dbReference>
<evidence type="ECO:0000256" key="3">
    <source>
        <dbReference type="ARBA" id="ARBA00023002"/>
    </source>
</evidence>
<accession>A0ABT4LFN9</accession>
<protein>
    <recommendedName>
        <fullName evidence="7">Heme peroxidase</fullName>
    </recommendedName>
</protein>
<dbReference type="SUPFAM" id="SSF48113">
    <property type="entry name" value="Heme-dependent peroxidases"/>
    <property type="match status" value="1"/>
</dbReference>
<dbReference type="EMBL" id="JAPWGY010000001">
    <property type="protein sequence ID" value="MCZ4279926.1"/>
    <property type="molecule type" value="Genomic_DNA"/>
</dbReference>
<dbReference type="PROSITE" id="PS50292">
    <property type="entry name" value="PEROXIDASE_3"/>
    <property type="match status" value="1"/>
</dbReference>
<organism evidence="5 6">
    <name type="scientific">Kiloniella laminariae</name>
    <dbReference type="NCBI Taxonomy" id="454162"/>
    <lineage>
        <taxon>Bacteria</taxon>
        <taxon>Pseudomonadati</taxon>
        <taxon>Pseudomonadota</taxon>
        <taxon>Alphaproteobacteria</taxon>
        <taxon>Rhodospirillales</taxon>
        <taxon>Kiloniellaceae</taxon>
        <taxon>Kiloniella</taxon>
    </lineage>
</organism>
<dbReference type="PANTHER" id="PTHR11903:SF39">
    <property type="entry name" value="PROSTAGLANDIN G_H SYNTHASE 2-LIKE"/>
    <property type="match status" value="1"/>
</dbReference>
<dbReference type="InterPro" id="IPR010255">
    <property type="entry name" value="Haem_peroxidase_sf"/>
</dbReference>
<dbReference type="Pfam" id="PF03098">
    <property type="entry name" value="An_peroxidase"/>
    <property type="match status" value="1"/>
</dbReference>
<keyword evidence="4" id="KW-0408">Iron</keyword>
<keyword evidence="2" id="KW-0223">Dioxygenase</keyword>
<reference evidence="5" key="1">
    <citation type="submission" date="2022-12" db="EMBL/GenBank/DDBJ databases">
        <title>Bacterial isolates from different developmental stages of Nematostella vectensis.</title>
        <authorList>
            <person name="Fraune S."/>
        </authorList>
    </citation>
    <scope>NUCLEOTIDE SEQUENCE</scope>
    <source>
        <strain evidence="5">G21630-S1</strain>
    </source>
</reference>
<dbReference type="Proteomes" id="UP001069802">
    <property type="component" value="Unassembled WGS sequence"/>
</dbReference>
<keyword evidence="3" id="KW-0560">Oxidoreductase</keyword>